<comment type="caution">
    <text evidence="2">The sequence shown here is derived from an EMBL/GenBank/DDBJ whole genome shotgun (WGS) entry which is preliminary data.</text>
</comment>
<evidence type="ECO:0000256" key="1">
    <source>
        <dbReference type="SAM" id="Phobius"/>
    </source>
</evidence>
<proteinExistence type="predicted"/>
<dbReference type="Proteomes" id="UP000030152">
    <property type="component" value="Unassembled WGS sequence"/>
</dbReference>
<keyword evidence="1" id="KW-1133">Transmembrane helix</keyword>
<dbReference type="AlphaFoldDB" id="A0A0A2M7S7"/>
<evidence type="ECO:0000313" key="2">
    <source>
        <dbReference type="EMBL" id="KGO88687.1"/>
    </source>
</evidence>
<feature type="transmembrane region" description="Helical" evidence="1">
    <location>
        <begin position="12"/>
        <end position="33"/>
    </location>
</feature>
<accession>A0A0A2M7S7</accession>
<keyword evidence="1" id="KW-0472">Membrane</keyword>
<keyword evidence="1" id="KW-0812">Transmembrane</keyword>
<reference evidence="2 3" key="1">
    <citation type="submission" date="2013-09" db="EMBL/GenBank/DDBJ databases">
        <authorList>
            <person name="Zeng Z."/>
            <person name="Chen C."/>
        </authorList>
    </citation>
    <scope>NUCLEOTIDE SEQUENCE [LARGE SCALE GENOMIC DNA]</scope>
    <source>
        <strain evidence="2 3">WB 3.3-2</strain>
    </source>
</reference>
<feature type="transmembrane region" description="Helical" evidence="1">
    <location>
        <begin position="82"/>
        <end position="106"/>
    </location>
</feature>
<protein>
    <submittedName>
        <fullName evidence="2">Uncharacterized protein</fullName>
    </submittedName>
</protein>
<organism evidence="2 3">
    <name type="scientific">Flavobacterium rivuli WB 3.3-2 = DSM 21788</name>
    <dbReference type="NCBI Taxonomy" id="1121895"/>
    <lineage>
        <taxon>Bacteria</taxon>
        <taxon>Pseudomonadati</taxon>
        <taxon>Bacteroidota</taxon>
        <taxon>Flavobacteriia</taxon>
        <taxon>Flavobacteriales</taxon>
        <taxon>Flavobacteriaceae</taxon>
        <taxon>Flavobacterium</taxon>
    </lineage>
</organism>
<dbReference type="RefSeq" id="WP_020211722.1">
    <property type="nucleotide sequence ID" value="NZ_JRLX01000001.1"/>
</dbReference>
<dbReference type="EMBL" id="JRLX01000001">
    <property type="protein sequence ID" value="KGO88687.1"/>
    <property type="molecule type" value="Genomic_DNA"/>
</dbReference>
<dbReference type="STRING" id="1121895.GCA_000378485_00597"/>
<sequence>MKTQAKKPDRLLMMPVVVWAFTFTFGTIWMLILMNVGHSTIVYDLLLYTLLPIIALNIAVVTLLFISGYYHEYYRQELHNRMYLVLSNLAVAALYFILMCGFAKFLN</sequence>
<name>A0A0A2M7S7_9FLAO</name>
<gene>
    <name evidence="2" type="ORF">Q765_01965</name>
</gene>
<evidence type="ECO:0000313" key="3">
    <source>
        <dbReference type="Proteomes" id="UP000030152"/>
    </source>
</evidence>
<keyword evidence="3" id="KW-1185">Reference proteome</keyword>
<feature type="transmembrane region" description="Helical" evidence="1">
    <location>
        <begin position="45"/>
        <end position="70"/>
    </location>
</feature>